<comment type="caution">
    <text evidence="1">The sequence shown here is derived from an EMBL/GenBank/DDBJ whole genome shotgun (WGS) entry which is preliminary data.</text>
</comment>
<protein>
    <submittedName>
        <fullName evidence="1">Uncharacterized protein</fullName>
    </submittedName>
</protein>
<name>A0ABP8EFG5_9MICO</name>
<evidence type="ECO:0000313" key="1">
    <source>
        <dbReference type="EMBL" id="GAA4282638.1"/>
    </source>
</evidence>
<accession>A0ABP8EFG5</accession>
<dbReference type="Proteomes" id="UP001501586">
    <property type="component" value="Unassembled WGS sequence"/>
</dbReference>
<keyword evidence="2" id="KW-1185">Reference proteome</keyword>
<gene>
    <name evidence="1" type="ORF">GCM10022261_01690</name>
</gene>
<sequence>MNTADIRFSNLKTLDNVKGSVYQLSRHHQSQSRSPALTDHSVAAVVRELRVIREVMIGERSVKRRPVAEGGPWTGGELQ</sequence>
<evidence type="ECO:0000313" key="2">
    <source>
        <dbReference type="Proteomes" id="UP001501586"/>
    </source>
</evidence>
<organism evidence="1 2">
    <name type="scientific">Brevibacterium daeguense</name>
    <dbReference type="NCBI Taxonomy" id="909936"/>
    <lineage>
        <taxon>Bacteria</taxon>
        <taxon>Bacillati</taxon>
        <taxon>Actinomycetota</taxon>
        <taxon>Actinomycetes</taxon>
        <taxon>Micrococcales</taxon>
        <taxon>Brevibacteriaceae</taxon>
        <taxon>Brevibacterium</taxon>
    </lineage>
</organism>
<dbReference type="EMBL" id="BAABAZ010000003">
    <property type="protein sequence ID" value="GAA4282638.1"/>
    <property type="molecule type" value="Genomic_DNA"/>
</dbReference>
<proteinExistence type="predicted"/>
<reference evidence="2" key="1">
    <citation type="journal article" date="2019" name="Int. J. Syst. Evol. Microbiol.">
        <title>The Global Catalogue of Microorganisms (GCM) 10K type strain sequencing project: providing services to taxonomists for standard genome sequencing and annotation.</title>
        <authorList>
            <consortium name="The Broad Institute Genomics Platform"/>
            <consortium name="The Broad Institute Genome Sequencing Center for Infectious Disease"/>
            <person name="Wu L."/>
            <person name="Ma J."/>
        </authorList>
    </citation>
    <scope>NUCLEOTIDE SEQUENCE [LARGE SCALE GENOMIC DNA]</scope>
    <source>
        <strain evidence="2">JCM 17458</strain>
    </source>
</reference>